<dbReference type="GO" id="GO:0008168">
    <property type="term" value="F:methyltransferase activity"/>
    <property type="evidence" value="ECO:0007669"/>
    <property type="project" value="UniProtKB-KW"/>
</dbReference>
<dbReference type="Gene3D" id="3.40.50.150">
    <property type="entry name" value="Vaccinia Virus protein VP39"/>
    <property type="match status" value="1"/>
</dbReference>
<dbReference type="AlphaFoldDB" id="A0A1H7JUD4"/>
<evidence type="ECO:0000259" key="1">
    <source>
        <dbReference type="Pfam" id="PF05050"/>
    </source>
</evidence>
<dbReference type="GO" id="GO:0032259">
    <property type="term" value="P:methylation"/>
    <property type="evidence" value="ECO:0007669"/>
    <property type="project" value="UniProtKB-KW"/>
</dbReference>
<dbReference type="Proteomes" id="UP000198521">
    <property type="component" value="Unassembled WGS sequence"/>
</dbReference>
<dbReference type="NCBIfam" id="TIGR01444">
    <property type="entry name" value="fkbM_fam"/>
    <property type="match status" value="1"/>
</dbReference>
<keyword evidence="2" id="KW-0489">Methyltransferase</keyword>
<sequence>MKLMEKNKKNIKNLLPESVFFGLRKIKLFPQNTKLILAGVYFTYFIKKYKNNGVSITIPFSLTDFKFRGRFVFNNYETEEAEYLSKYLPPEATVIELGGCLGFVSCLTNKILLDKNKHIVLEANPNLIPLIQKNKEDNNCFFSIENLVVTKEKETQFYIHDLIVGGSLKRKTGKQVNIEGTTFDSLRRKYDVDFDTLIMDIEGGELELFRNHKEEIKKFKMIFFEVHPFAGILTKEEAQECEEILLGLGFRIVKRDGHFQVWEKFSLNH</sequence>
<keyword evidence="3" id="KW-1185">Reference proteome</keyword>
<dbReference type="SUPFAM" id="SSF53335">
    <property type="entry name" value="S-adenosyl-L-methionine-dependent methyltransferases"/>
    <property type="match status" value="1"/>
</dbReference>
<dbReference type="OrthoDB" id="9812600at2"/>
<evidence type="ECO:0000313" key="3">
    <source>
        <dbReference type="Proteomes" id="UP000198521"/>
    </source>
</evidence>
<dbReference type="STRING" id="1038014.SAMN04487910_1083"/>
<organism evidence="2 3">
    <name type="scientific">Aquimarina amphilecti</name>
    <dbReference type="NCBI Taxonomy" id="1038014"/>
    <lineage>
        <taxon>Bacteria</taxon>
        <taxon>Pseudomonadati</taxon>
        <taxon>Bacteroidota</taxon>
        <taxon>Flavobacteriia</taxon>
        <taxon>Flavobacteriales</taxon>
        <taxon>Flavobacteriaceae</taxon>
        <taxon>Aquimarina</taxon>
    </lineage>
</organism>
<dbReference type="EMBL" id="FOAB01000002">
    <property type="protein sequence ID" value="SEK77367.1"/>
    <property type="molecule type" value="Genomic_DNA"/>
</dbReference>
<dbReference type="InterPro" id="IPR006342">
    <property type="entry name" value="FkbM_mtfrase"/>
</dbReference>
<evidence type="ECO:0000313" key="2">
    <source>
        <dbReference type="EMBL" id="SEK77367.1"/>
    </source>
</evidence>
<reference evidence="2 3" key="1">
    <citation type="submission" date="2016-10" db="EMBL/GenBank/DDBJ databases">
        <authorList>
            <person name="de Groot N.N."/>
        </authorList>
    </citation>
    <scope>NUCLEOTIDE SEQUENCE [LARGE SCALE GENOMIC DNA]</scope>
    <source>
        <strain evidence="2 3">DSM 25232</strain>
    </source>
</reference>
<accession>A0A1H7JUD4</accession>
<proteinExistence type="predicted"/>
<keyword evidence="2" id="KW-0808">Transferase</keyword>
<dbReference type="InterPro" id="IPR029063">
    <property type="entry name" value="SAM-dependent_MTases_sf"/>
</dbReference>
<feature type="domain" description="Methyltransferase FkbM" evidence="1">
    <location>
        <begin position="102"/>
        <end position="252"/>
    </location>
</feature>
<gene>
    <name evidence="2" type="ORF">SAMN04487910_1083</name>
</gene>
<protein>
    <submittedName>
        <fullName evidence="2">Methyltransferase, FkbM family</fullName>
    </submittedName>
</protein>
<dbReference type="Pfam" id="PF05050">
    <property type="entry name" value="Methyltransf_21"/>
    <property type="match status" value="1"/>
</dbReference>
<name>A0A1H7JUD4_AQUAM</name>